<sequence>MASVLAMLERCYCRLQAQMRERRQDDVTPPATKPVLTPQTGWDGLADVDTRLPGGMGAPELVVRLVVAVLAVLPGILSNLDAMARV</sequence>
<name>A0ABX5LC82_9MICO</name>
<feature type="region of interest" description="Disordered" evidence="1">
    <location>
        <begin position="22"/>
        <end position="42"/>
    </location>
</feature>
<feature type="transmembrane region" description="Helical" evidence="2">
    <location>
        <begin position="61"/>
        <end position="80"/>
    </location>
</feature>
<gene>
    <name evidence="3" type="ORF">B0H03_11957</name>
</gene>
<dbReference type="EMBL" id="QGDV01000019">
    <property type="protein sequence ID" value="PWJ61220.1"/>
    <property type="molecule type" value="Genomic_DNA"/>
</dbReference>
<keyword evidence="2" id="KW-0812">Transmembrane</keyword>
<comment type="caution">
    <text evidence="3">The sequence shown here is derived from an EMBL/GenBank/DDBJ whole genome shotgun (WGS) entry which is preliminary data.</text>
</comment>
<accession>A0ABX5LC82</accession>
<keyword evidence="2" id="KW-1133">Transmembrane helix</keyword>
<evidence type="ECO:0000313" key="4">
    <source>
        <dbReference type="Proteomes" id="UP000245674"/>
    </source>
</evidence>
<keyword evidence="4" id="KW-1185">Reference proteome</keyword>
<evidence type="ECO:0000256" key="1">
    <source>
        <dbReference type="SAM" id="MobiDB-lite"/>
    </source>
</evidence>
<evidence type="ECO:0000256" key="2">
    <source>
        <dbReference type="SAM" id="Phobius"/>
    </source>
</evidence>
<reference evidence="3 4" key="1">
    <citation type="submission" date="2018-03" db="EMBL/GenBank/DDBJ databases">
        <title>Genomic Encyclopedia of Type Strains, Phase III (KMG-III): the genomes of soil and plant-associated and newly described type strains.</title>
        <authorList>
            <person name="Whitman W."/>
        </authorList>
    </citation>
    <scope>NUCLEOTIDE SEQUENCE [LARGE SCALE GENOMIC DNA]</scope>
    <source>
        <strain evidence="3 4">VKM Ac-1602</strain>
    </source>
</reference>
<organism evidence="3 4">
    <name type="scientific">Rathayibacter iranicus NCPPB 2253 = VKM Ac-1602</name>
    <dbReference type="NCBI Taxonomy" id="1328868"/>
    <lineage>
        <taxon>Bacteria</taxon>
        <taxon>Bacillati</taxon>
        <taxon>Actinomycetota</taxon>
        <taxon>Actinomycetes</taxon>
        <taxon>Micrococcales</taxon>
        <taxon>Microbacteriaceae</taxon>
        <taxon>Rathayibacter</taxon>
    </lineage>
</organism>
<proteinExistence type="predicted"/>
<evidence type="ECO:0000313" key="3">
    <source>
        <dbReference type="EMBL" id="PWJ61220.1"/>
    </source>
</evidence>
<dbReference type="Proteomes" id="UP000245674">
    <property type="component" value="Unassembled WGS sequence"/>
</dbReference>
<protein>
    <submittedName>
        <fullName evidence="3">Uncharacterized protein</fullName>
    </submittedName>
</protein>
<keyword evidence="2" id="KW-0472">Membrane</keyword>